<accession>A0A4Z2J750</accession>
<keyword evidence="3" id="KW-1185">Reference proteome</keyword>
<dbReference type="AlphaFoldDB" id="A0A4Z2J750"/>
<evidence type="ECO:0000256" key="1">
    <source>
        <dbReference type="SAM" id="MobiDB-lite"/>
    </source>
</evidence>
<protein>
    <submittedName>
        <fullName evidence="2">Uncharacterized protein</fullName>
    </submittedName>
</protein>
<evidence type="ECO:0000313" key="2">
    <source>
        <dbReference type="EMBL" id="TNN86195.1"/>
    </source>
</evidence>
<reference evidence="2 3" key="1">
    <citation type="submission" date="2019-03" db="EMBL/GenBank/DDBJ databases">
        <title>First draft genome of Liparis tanakae, snailfish: a comprehensive survey of snailfish specific genes.</title>
        <authorList>
            <person name="Kim W."/>
            <person name="Song I."/>
            <person name="Jeong J.-H."/>
            <person name="Kim D."/>
            <person name="Kim S."/>
            <person name="Ryu S."/>
            <person name="Song J.Y."/>
            <person name="Lee S.K."/>
        </authorList>
    </citation>
    <scope>NUCLEOTIDE SEQUENCE [LARGE SCALE GENOMIC DNA]</scope>
    <source>
        <tissue evidence="2">Muscle</tissue>
    </source>
</reference>
<dbReference type="EMBL" id="SRLO01000017">
    <property type="protein sequence ID" value="TNN86195.1"/>
    <property type="molecule type" value="Genomic_DNA"/>
</dbReference>
<comment type="caution">
    <text evidence="2">The sequence shown here is derived from an EMBL/GenBank/DDBJ whole genome shotgun (WGS) entry which is preliminary data.</text>
</comment>
<gene>
    <name evidence="2" type="ORF">EYF80_003612</name>
</gene>
<feature type="region of interest" description="Disordered" evidence="1">
    <location>
        <begin position="32"/>
        <end position="66"/>
    </location>
</feature>
<feature type="compositionally biased region" description="Basic residues" evidence="1">
    <location>
        <begin position="51"/>
        <end position="65"/>
    </location>
</feature>
<name>A0A4Z2J750_9TELE</name>
<dbReference type="Proteomes" id="UP000314294">
    <property type="component" value="Unassembled WGS sequence"/>
</dbReference>
<proteinExistence type="predicted"/>
<evidence type="ECO:0000313" key="3">
    <source>
        <dbReference type="Proteomes" id="UP000314294"/>
    </source>
</evidence>
<organism evidence="2 3">
    <name type="scientific">Liparis tanakae</name>
    <name type="common">Tanaka's snailfish</name>
    <dbReference type="NCBI Taxonomy" id="230148"/>
    <lineage>
        <taxon>Eukaryota</taxon>
        <taxon>Metazoa</taxon>
        <taxon>Chordata</taxon>
        <taxon>Craniata</taxon>
        <taxon>Vertebrata</taxon>
        <taxon>Euteleostomi</taxon>
        <taxon>Actinopterygii</taxon>
        <taxon>Neopterygii</taxon>
        <taxon>Teleostei</taxon>
        <taxon>Neoteleostei</taxon>
        <taxon>Acanthomorphata</taxon>
        <taxon>Eupercaria</taxon>
        <taxon>Perciformes</taxon>
        <taxon>Cottioidei</taxon>
        <taxon>Cottales</taxon>
        <taxon>Liparidae</taxon>
        <taxon>Liparis</taxon>
    </lineage>
</organism>
<sequence length="110" mass="11927">MNSSRPCGPANPALIPELGARARNGRVLFRHDTATSAPPAHRRGFGERRGAARRGAARRGAHRAGLRTAVSAVGKEVKKTTFPSRSRSARIVVHQTALAPFFMESRFVQL</sequence>